<dbReference type="CDD" id="cd19590">
    <property type="entry name" value="serpin_thermopin-like"/>
    <property type="match status" value="1"/>
</dbReference>
<feature type="region of interest" description="Disordered" evidence="2">
    <location>
        <begin position="27"/>
        <end position="66"/>
    </location>
</feature>
<dbReference type="GO" id="GO:0005615">
    <property type="term" value="C:extracellular space"/>
    <property type="evidence" value="ECO:0007669"/>
    <property type="project" value="InterPro"/>
</dbReference>
<dbReference type="Gene3D" id="2.30.39.10">
    <property type="entry name" value="Alpha-1-antitrypsin, domain 1"/>
    <property type="match status" value="1"/>
</dbReference>
<evidence type="ECO:0000259" key="4">
    <source>
        <dbReference type="SMART" id="SM00093"/>
    </source>
</evidence>
<evidence type="ECO:0000256" key="1">
    <source>
        <dbReference type="RuleBase" id="RU000411"/>
    </source>
</evidence>
<dbReference type="SMART" id="SM00093">
    <property type="entry name" value="SERPIN"/>
    <property type="match status" value="1"/>
</dbReference>
<dbReference type="AlphaFoldDB" id="A0A0C1ZPB4"/>
<dbReference type="InterPro" id="IPR000215">
    <property type="entry name" value="Serpin_fam"/>
</dbReference>
<evidence type="ECO:0000256" key="3">
    <source>
        <dbReference type="SAM" id="SignalP"/>
    </source>
</evidence>
<feature type="signal peptide" evidence="3">
    <location>
        <begin position="1"/>
        <end position="24"/>
    </location>
</feature>
<dbReference type="Proteomes" id="UP000031599">
    <property type="component" value="Unassembled WGS sequence"/>
</dbReference>
<evidence type="ECO:0000256" key="2">
    <source>
        <dbReference type="SAM" id="MobiDB-lite"/>
    </source>
</evidence>
<feature type="compositionally biased region" description="Acidic residues" evidence="2">
    <location>
        <begin position="30"/>
        <end position="44"/>
    </location>
</feature>
<name>A0A0C1ZPB4_9BACT</name>
<organism evidence="5 6">
    <name type="scientific">Enhygromyxa salina</name>
    <dbReference type="NCBI Taxonomy" id="215803"/>
    <lineage>
        <taxon>Bacteria</taxon>
        <taxon>Pseudomonadati</taxon>
        <taxon>Myxococcota</taxon>
        <taxon>Polyangia</taxon>
        <taxon>Nannocystales</taxon>
        <taxon>Nannocystaceae</taxon>
        <taxon>Enhygromyxa</taxon>
    </lineage>
</organism>
<dbReference type="InterPro" id="IPR042178">
    <property type="entry name" value="Serpin_sf_1"/>
</dbReference>
<dbReference type="PANTHER" id="PTHR11461:SF211">
    <property type="entry name" value="GH10112P-RELATED"/>
    <property type="match status" value="1"/>
</dbReference>
<gene>
    <name evidence="5" type="ORF">DB30_02740</name>
</gene>
<dbReference type="RefSeq" id="WP_052546118.1">
    <property type="nucleotide sequence ID" value="NZ_JMCC02000002.1"/>
</dbReference>
<comment type="caution">
    <text evidence="5">The sequence shown here is derived from an EMBL/GenBank/DDBJ whole genome shotgun (WGS) entry which is preliminary data.</text>
</comment>
<proteinExistence type="inferred from homology"/>
<comment type="similarity">
    <text evidence="1">Belongs to the serpin family.</text>
</comment>
<dbReference type="SUPFAM" id="SSF56574">
    <property type="entry name" value="Serpins"/>
    <property type="match status" value="1"/>
</dbReference>
<accession>A0A0C1ZPB4</accession>
<protein>
    <submittedName>
        <fullName evidence="5">Serine protease inhibitor (Serpin family)</fullName>
    </submittedName>
</protein>
<dbReference type="InterPro" id="IPR023796">
    <property type="entry name" value="Serpin_dom"/>
</dbReference>
<keyword evidence="3" id="KW-0732">Signal</keyword>
<evidence type="ECO:0000313" key="5">
    <source>
        <dbReference type="EMBL" id="KIG19459.1"/>
    </source>
</evidence>
<dbReference type="EMBL" id="JMCC02000002">
    <property type="protein sequence ID" value="KIG19459.1"/>
    <property type="molecule type" value="Genomic_DNA"/>
</dbReference>
<dbReference type="InterPro" id="IPR036186">
    <property type="entry name" value="Serpin_sf"/>
</dbReference>
<dbReference type="Gene3D" id="3.30.497.10">
    <property type="entry name" value="Antithrombin, subunit I, domain 2"/>
    <property type="match status" value="1"/>
</dbReference>
<evidence type="ECO:0000313" key="6">
    <source>
        <dbReference type="Proteomes" id="UP000031599"/>
    </source>
</evidence>
<dbReference type="PANTHER" id="PTHR11461">
    <property type="entry name" value="SERINE PROTEASE INHIBITOR, SERPIN"/>
    <property type="match status" value="1"/>
</dbReference>
<sequence>MTRIPPLRLASPLLTLALCVGPLAACTGDDGNDEAAESESDSDGDPQWPMAQSEVEREPDPQPTQPEIASIAEDQLALALDFYHALRVLPDLSDEGFSVSSYSVSAAFGMLYGGTTGQSRDEMESTLHFSLGDERQHIAHNWLDSQLAARNLEGVESPDAMLDPVVLQTANGVWMSEHLAGDINPDYLDLLARHYGTGIRLADFMTNPEGERERINLWVSNRTNTLIPALLPPQVIEDTTVMVLVNALYLKAPWDVQFEEDWTGKAPFTRLDASTVDVDMMHNPAMFGRYGAGEGYSAFAAPLRGGALELVFVVPDDFASFEAALDQPTLASVMASLEYTAVDTFVPRFELDSAFELSVLLRDELGMPSPFSDDNSFDLIVPDLGIITDVIHKTVIKVDENGTEAAAATAIVVGEDGGDEPFVEAEFRADKPFLLMIRDAPTQSVLFFGRVLEP</sequence>
<dbReference type="Pfam" id="PF00079">
    <property type="entry name" value="Serpin"/>
    <property type="match status" value="1"/>
</dbReference>
<dbReference type="InterPro" id="IPR042185">
    <property type="entry name" value="Serpin_sf_2"/>
</dbReference>
<dbReference type="GO" id="GO:0004867">
    <property type="term" value="F:serine-type endopeptidase inhibitor activity"/>
    <property type="evidence" value="ECO:0007669"/>
    <property type="project" value="InterPro"/>
</dbReference>
<feature type="chain" id="PRO_5002157321" evidence="3">
    <location>
        <begin position="25"/>
        <end position="454"/>
    </location>
</feature>
<reference evidence="5 6" key="1">
    <citation type="submission" date="2014-12" db="EMBL/GenBank/DDBJ databases">
        <title>Genome assembly of Enhygromyxa salina DSM 15201.</title>
        <authorList>
            <person name="Sharma G."/>
            <person name="Subramanian S."/>
        </authorList>
    </citation>
    <scope>NUCLEOTIDE SEQUENCE [LARGE SCALE GENOMIC DNA]</scope>
    <source>
        <strain evidence="5 6">DSM 15201</strain>
    </source>
</reference>
<dbReference type="PROSITE" id="PS00284">
    <property type="entry name" value="SERPIN"/>
    <property type="match status" value="1"/>
</dbReference>
<feature type="domain" description="Serpin" evidence="4">
    <location>
        <begin position="80"/>
        <end position="454"/>
    </location>
</feature>
<dbReference type="InterPro" id="IPR023795">
    <property type="entry name" value="Serpin_CS"/>
</dbReference>